<dbReference type="PANTHER" id="PTHR30441:SF4">
    <property type="entry name" value="PROTEIN ASMA"/>
    <property type="match status" value="1"/>
</dbReference>
<dbReference type="Proteomes" id="UP000283993">
    <property type="component" value="Unassembled WGS sequence"/>
</dbReference>
<feature type="compositionally biased region" description="Acidic residues" evidence="1">
    <location>
        <begin position="733"/>
        <end position="743"/>
    </location>
</feature>
<organism evidence="3 4">
    <name type="scientific">Salinisphaera orenii MK-B5</name>
    <dbReference type="NCBI Taxonomy" id="856730"/>
    <lineage>
        <taxon>Bacteria</taxon>
        <taxon>Pseudomonadati</taxon>
        <taxon>Pseudomonadota</taxon>
        <taxon>Gammaproteobacteria</taxon>
        <taxon>Salinisphaerales</taxon>
        <taxon>Salinisphaeraceae</taxon>
        <taxon>Salinisphaera</taxon>
    </lineage>
</organism>
<keyword evidence="4" id="KW-1185">Reference proteome</keyword>
<protein>
    <recommendedName>
        <fullName evidence="2">AsmA domain-containing protein</fullName>
    </recommendedName>
</protein>
<dbReference type="AlphaFoldDB" id="A0A423PW01"/>
<name>A0A423PW01_9GAMM</name>
<reference evidence="3 4" key="1">
    <citation type="submission" date="2013-10" db="EMBL/GenBank/DDBJ databases">
        <title>Salinisphaera orenii MK-B5 Genome Sequencing.</title>
        <authorList>
            <person name="Lai Q."/>
            <person name="Li C."/>
            <person name="Shao Z."/>
        </authorList>
    </citation>
    <scope>NUCLEOTIDE SEQUENCE [LARGE SCALE GENOMIC DNA]</scope>
    <source>
        <strain evidence="3 4">MK-B5</strain>
    </source>
</reference>
<dbReference type="EMBL" id="AYKH01000003">
    <property type="protein sequence ID" value="ROO29764.1"/>
    <property type="molecule type" value="Genomic_DNA"/>
</dbReference>
<comment type="caution">
    <text evidence="3">The sequence shown here is derived from an EMBL/GenBank/DDBJ whole genome shotgun (WGS) entry which is preliminary data.</text>
</comment>
<dbReference type="GO" id="GO:0090313">
    <property type="term" value="P:regulation of protein targeting to membrane"/>
    <property type="evidence" value="ECO:0007669"/>
    <property type="project" value="TreeGrafter"/>
</dbReference>
<gene>
    <name evidence="3" type="ORF">SAOR_02935</name>
</gene>
<proteinExistence type="predicted"/>
<evidence type="ECO:0000259" key="2">
    <source>
        <dbReference type="Pfam" id="PF05170"/>
    </source>
</evidence>
<feature type="domain" description="AsmA" evidence="2">
    <location>
        <begin position="1"/>
        <end position="613"/>
    </location>
</feature>
<evidence type="ECO:0000256" key="1">
    <source>
        <dbReference type="SAM" id="MobiDB-lite"/>
    </source>
</evidence>
<feature type="region of interest" description="Disordered" evidence="1">
    <location>
        <begin position="696"/>
        <end position="743"/>
    </location>
</feature>
<dbReference type="InterPro" id="IPR052894">
    <property type="entry name" value="AsmA-related"/>
</dbReference>
<feature type="region of interest" description="Disordered" evidence="1">
    <location>
        <begin position="138"/>
        <end position="165"/>
    </location>
</feature>
<feature type="region of interest" description="Disordered" evidence="1">
    <location>
        <begin position="401"/>
        <end position="424"/>
    </location>
</feature>
<dbReference type="PANTHER" id="PTHR30441">
    <property type="entry name" value="DUF748 DOMAIN-CONTAINING PROTEIN"/>
    <property type="match status" value="1"/>
</dbReference>
<dbReference type="RefSeq" id="WP_185015527.1">
    <property type="nucleotide sequence ID" value="NZ_AYKH01000003.1"/>
</dbReference>
<dbReference type="InterPro" id="IPR007844">
    <property type="entry name" value="AsmA"/>
</dbReference>
<evidence type="ECO:0000313" key="4">
    <source>
        <dbReference type="Proteomes" id="UP000283993"/>
    </source>
</evidence>
<dbReference type="Pfam" id="PF05170">
    <property type="entry name" value="AsmA"/>
    <property type="match status" value="1"/>
</dbReference>
<sequence length="743" mass="78279">MKRVAKILLGVLGVLILLIVAAAIALPLLVDPNDYKPQINAAIEDQIGREVDISGDIGLSVFPWLGVELGRVSVANADGFGDEPMATMEAAEISVKLLPLLSREIEVGTVGLQGLNLRLARNADGRTNWASISEHLTRNQAESGNGESPAESEPKNDPAPDDGGFSLSSLQIGAIDIRDAAVSWRDATTGTDYRASGVKLVTGRLTDGEPVRLEFGGDFEAPEAALAGEVNLVAQVEPSIVDQFYRFSDLSLNVIASGEAVPAGRQQASLTGAGEFDLDAGRFKLSNMALQAAGLNVNANADGSDLGTDAAAYSGRVTVKEFNPRAVMRELEIEPPATQRDAALSTAGFDAQFDAGNDHVQFKQILATLDDSSVKGSARVEDFAQPAIGFDLSLDELNVDDYLPPGSAEQAKNEAPAETGGGAEQKAAEIDLSMLEDLRLDGKLSADSLTAANIHVTNADLAVRARDGVLTIEPLTAELYEGNVRVTATVDASRETPRYSLAGNLNGLRFAPLLADVAGTERVDALANMSLDLTTSGRQVAAMKRALDGSLGFDLRDGAFNGFNLADLIAAARSRLGGDDAGEASTALGDDKRTPFSRFAGQFNVTDGVLAGKDLNLTTRLLNATGAGSYDLADNALDYTVNARVPEDADGTLERLAGVTVPIRLSGNLLSPDYRLDVAGALKGVAEKRLSEEKSKLADKVREKIEERTGGDEELGGRLQRGIESLFGGGDEREGDDSQDESR</sequence>
<dbReference type="GO" id="GO:0005886">
    <property type="term" value="C:plasma membrane"/>
    <property type="evidence" value="ECO:0007669"/>
    <property type="project" value="TreeGrafter"/>
</dbReference>
<feature type="compositionally biased region" description="Basic and acidic residues" evidence="1">
    <location>
        <begin position="696"/>
        <end position="711"/>
    </location>
</feature>
<accession>A0A423PW01</accession>
<evidence type="ECO:0000313" key="3">
    <source>
        <dbReference type="EMBL" id="ROO29764.1"/>
    </source>
</evidence>